<protein>
    <recommendedName>
        <fullName evidence="2">protein-glutamate methylesterase</fullName>
        <ecNumber evidence="2">3.1.1.61</ecNumber>
    </recommendedName>
</protein>
<dbReference type="CDD" id="cd16432">
    <property type="entry name" value="CheB_Rec"/>
    <property type="match status" value="1"/>
</dbReference>
<comment type="catalytic activity">
    <reaction evidence="3">
        <text>[protein]-L-glutamate 5-O-methyl ester + H2O = L-glutamyl-[protein] + methanol + H(+)</text>
        <dbReference type="Rhea" id="RHEA:23236"/>
        <dbReference type="Rhea" id="RHEA-COMP:10208"/>
        <dbReference type="Rhea" id="RHEA-COMP:10311"/>
        <dbReference type="ChEBI" id="CHEBI:15377"/>
        <dbReference type="ChEBI" id="CHEBI:15378"/>
        <dbReference type="ChEBI" id="CHEBI:17790"/>
        <dbReference type="ChEBI" id="CHEBI:29973"/>
        <dbReference type="ChEBI" id="CHEBI:82795"/>
        <dbReference type="EC" id="3.1.1.61"/>
    </reaction>
</comment>
<dbReference type="SMART" id="SM00448">
    <property type="entry name" value="REC"/>
    <property type="match status" value="1"/>
</dbReference>
<dbReference type="SUPFAM" id="SSF52738">
    <property type="entry name" value="Methylesterase CheB, C-terminal domain"/>
    <property type="match status" value="1"/>
</dbReference>
<accession>E6PJ92</accession>
<dbReference type="PROSITE" id="PS50110">
    <property type="entry name" value="RESPONSE_REGULATORY"/>
    <property type="match status" value="1"/>
</dbReference>
<feature type="domain" description="CheB-type methylesterase" evidence="5">
    <location>
        <begin position="160"/>
        <end position="356"/>
    </location>
</feature>
<dbReference type="CDD" id="cd17541">
    <property type="entry name" value="REC_CheB-like"/>
    <property type="match status" value="1"/>
</dbReference>
<evidence type="ECO:0000256" key="2">
    <source>
        <dbReference type="ARBA" id="ARBA00039140"/>
    </source>
</evidence>
<dbReference type="InterPro" id="IPR001789">
    <property type="entry name" value="Sig_transdc_resp-reg_receiver"/>
</dbReference>
<dbReference type="EMBL" id="CABL01000019">
    <property type="protein sequence ID" value="CBH76534.1"/>
    <property type="molecule type" value="Genomic_DNA"/>
</dbReference>
<dbReference type="Pfam" id="PF00072">
    <property type="entry name" value="Response_reg"/>
    <property type="match status" value="1"/>
</dbReference>
<dbReference type="Gene3D" id="3.40.50.2300">
    <property type="match status" value="1"/>
</dbReference>
<dbReference type="Pfam" id="PF01339">
    <property type="entry name" value="CheB_methylest"/>
    <property type="match status" value="1"/>
</dbReference>
<dbReference type="InterPro" id="IPR008248">
    <property type="entry name" value="CheB-like"/>
</dbReference>
<dbReference type="GO" id="GO:0006935">
    <property type="term" value="P:chemotaxis"/>
    <property type="evidence" value="ECO:0007669"/>
    <property type="project" value="InterPro"/>
</dbReference>
<dbReference type="Gene3D" id="3.40.50.180">
    <property type="entry name" value="Methylesterase CheB, C-terminal domain"/>
    <property type="match status" value="1"/>
</dbReference>
<dbReference type="AlphaFoldDB" id="E6PJ92"/>
<dbReference type="GO" id="GO:0000156">
    <property type="term" value="F:phosphorelay response regulator activity"/>
    <property type="evidence" value="ECO:0007669"/>
    <property type="project" value="InterPro"/>
</dbReference>
<dbReference type="PROSITE" id="PS50122">
    <property type="entry name" value="CHEB"/>
    <property type="match status" value="1"/>
</dbReference>
<feature type="domain" description="Response regulatory" evidence="4">
    <location>
        <begin position="5"/>
        <end position="122"/>
    </location>
</feature>
<dbReference type="PIRSF" id="PIRSF000876">
    <property type="entry name" value="RR_chemtxs_CheB"/>
    <property type="match status" value="1"/>
</dbReference>
<evidence type="ECO:0000313" key="6">
    <source>
        <dbReference type="EMBL" id="CBH76534.1"/>
    </source>
</evidence>
<dbReference type="PANTHER" id="PTHR42872:SF3">
    <property type="entry name" value="PROTEIN-GLUTAMATE METHYLESTERASE_PROTEIN-GLUTAMINE GLUTAMINASE 1"/>
    <property type="match status" value="1"/>
</dbReference>
<proteinExistence type="inferred from homology"/>
<dbReference type="PANTHER" id="PTHR42872">
    <property type="entry name" value="PROTEIN-GLUTAMATE METHYLESTERASE/PROTEIN-GLUTAMINE GLUTAMINASE"/>
    <property type="match status" value="1"/>
</dbReference>
<dbReference type="NCBIfam" id="NF001965">
    <property type="entry name" value="PRK00742.1"/>
    <property type="match status" value="1"/>
</dbReference>
<dbReference type="HAMAP" id="MF_00099">
    <property type="entry name" value="CheB_chemtxs"/>
    <property type="match status" value="1"/>
</dbReference>
<dbReference type="InterPro" id="IPR035909">
    <property type="entry name" value="CheB_C"/>
</dbReference>
<evidence type="ECO:0000259" key="5">
    <source>
        <dbReference type="PROSITE" id="PS50122"/>
    </source>
</evidence>
<evidence type="ECO:0000256" key="3">
    <source>
        <dbReference type="ARBA" id="ARBA00048267"/>
    </source>
</evidence>
<reference evidence="6" key="1">
    <citation type="submission" date="2009-10" db="EMBL/GenBank/DDBJ databases">
        <title>Diversity of trophic interactions inside an arsenic-rich microbial ecosystem.</title>
        <authorList>
            <person name="Bertin P.N."/>
            <person name="Heinrich-Salmeron A."/>
            <person name="Pelletier E."/>
            <person name="Goulhen-Chollet F."/>
            <person name="Arsene-Ploetze F."/>
            <person name="Gallien S."/>
            <person name="Calteau A."/>
            <person name="Vallenet D."/>
            <person name="Casiot C."/>
            <person name="Chane-Woon-Ming B."/>
            <person name="Giloteaux L."/>
            <person name="Barakat M."/>
            <person name="Bonnefoy V."/>
            <person name="Bruneel O."/>
            <person name="Chandler M."/>
            <person name="Cleiss J."/>
            <person name="Duran R."/>
            <person name="Elbaz-Poulichet F."/>
            <person name="Fonknechten N."/>
            <person name="Lauga B."/>
            <person name="Mornico D."/>
            <person name="Ortet P."/>
            <person name="Schaeffer C."/>
            <person name="Siguier P."/>
            <person name="Alexander Thil Smith A."/>
            <person name="Van Dorsselaer A."/>
            <person name="Weissenbach J."/>
            <person name="Medigue C."/>
            <person name="Le Paslier D."/>
        </authorList>
    </citation>
    <scope>NUCLEOTIDE SEQUENCE</scope>
</reference>
<keyword evidence="1" id="KW-0378">Hydrolase</keyword>
<evidence type="ECO:0000256" key="1">
    <source>
        <dbReference type="ARBA" id="ARBA00022801"/>
    </source>
</evidence>
<comment type="caution">
    <text evidence="6">The sequence shown here is derived from an EMBL/GenBank/DDBJ whole genome shotgun (WGS) entry which is preliminary data.</text>
</comment>
<gene>
    <name evidence="6" type="ORF">CARN1_1016</name>
</gene>
<dbReference type="GO" id="GO:0005737">
    <property type="term" value="C:cytoplasm"/>
    <property type="evidence" value="ECO:0007669"/>
    <property type="project" value="InterPro"/>
</dbReference>
<name>E6PJ92_9ZZZZ</name>
<dbReference type="InterPro" id="IPR000673">
    <property type="entry name" value="Sig_transdc_resp-reg_Me-estase"/>
</dbReference>
<dbReference type="InterPro" id="IPR011006">
    <property type="entry name" value="CheY-like_superfamily"/>
</dbReference>
<evidence type="ECO:0000259" key="4">
    <source>
        <dbReference type="PROSITE" id="PS50110"/>
    </source>
</evidence>
<dbReference type="GO" id="GO:0008984">
    <property type="term" value="F:protein-glutamate methylesterase activity"/>
    <property type="evidence" value="ECO:0007669"/>
    <property type="project" value="UniProtKB-EC"/>
</dbReference>
<dbReference type="EC" id="3.1.1.61" evidence="2"/>
<sequence length="362" mass="38589">MARVKVLVVDDSAFMRQAIVKMLEGSEDIEVVATARSGEEGVTRAEEFEPDVITMDVEMPGIGGLEAVRLIHERSRTPIIMVSALTREGAETTFRALELGAVDFIAKPDSVYANIKDVQRDLLTKIALFGRRTARPAVERRTPVSAPLSAPTQPILGTPPRASHEFFECTAIGTSTGGPVALSKIIPALPATYPTPILLVQHMPLGFTRPLADRLNAQSALHVVEAAEGMIVARGTVLVVPSGKQLELRRSFGEIVIALRDDDGSSLHVPSVDVLASQTAMAFGSGALGVILTGMGQDGVKGLRVLKDRGGYVLGQNEATCVVYGMPRAAAVAGLVDRVEPLERIAAALLELTHRSFGESER</sequence>
<organism evidence="6">
    <name type="scientific">mine drainage metagenome</name>
    <dbReference type="NCBI Taxonomy" id="410659"/>
    <lineage>
        <taxon>unclassified sequences</taxon>
        <taxon>metagenomes</taxon>
        <taxon>ecological metagenomes</taxon>
    </lineage>
</organism>
<dbReference type="SUPFAM" id="SSF52172">
    <property type="entry name" value="CheY-like"/>
    <property type="match status" value="1"/>
</dbReference>